<dbReference type="OrthoDB" id="5572782at2759"/>
<feature type="region of interest" description="Disordered" evidence="1">
    <location>
        <begin position="774"/>
        <end position="837"/>
    </location>
</feature>
<feature type="compositionally biased region" description="Basic and acidic residues" evidence="1">
    <location>
        <begin position="1141"/>
        <end position="1150"/>
    </location>
</feature>
<feature type="compositionally biased region" description="Low complexity" evidence="1">
    <location>
        <begin position="785"/>
        <end position="794"/>
    </location>
</feature>
<dbReference type="InterPro" id="IPR003961">
    <property type="entry name" value="FN3_dom"/>
</dbReference>
<dbReference type="STRING" id="1043005.A0A074YCQ9"/>
<feature type="region of interest" description="Disordered" evidence="1">
    <location>
        <begin position="1005"/>
        <end position="1215"/>
    </location>
</feature>
<feature type="compositionally biased region" description="Polar residues" evidence="1">
    <location>
        <begin position="1100"/>
        <end position="1121"/>
    </location>
</feature>
<feature type="region of interest" description="Disordered" evidence="1">
    <location>
        <begin position="940"/>
        <end position="971"/>
    </location>
</feature>
<dbReference type="HOGENOM" id="CLU_005801_0_0_1"/>
<gene>
    <name evidence="3" type="ORF">AUEXF2481DRAFT_4552</name>
</gene>
<dbReference type="InterPro" id="IPR013783">
    <property type="entry name" value="Ig-like_fold"/>
</dbReference>
<feature type="region of interest" description="Disordered" evidence="1">
    <location>
        <begin position="385"/>
        <end position="417"/>
    </location>
</feature>
<feature type="domain" description="Fibronectin type-III" evidence="2">
    <location>
        <begin position="145"/>
        <end position="233"/>
    </location>
</feature>
<name>A0A074YCQ9_AURSE</name>
<dbReference type="EMBL" id="KL584758">
    <property type="protein sequence ID" value="KEQ95578.1"/>
    <property type="molecule type" value="Genomic_DNA"/>
</dbReference>
<evidence type="ECO:0000259" key="2">
    <source>
        <dbReference type="PROSITE" id="PS50853"/>
    </source>
</evidence>
<dbReference type="SUPFAM" id="SSF49265">
    <property type="entry name" value="Fibronectin type III"/>
    <property type="match status" value="1"/>
</dbReference>
<feature type="compositionally biased region" description="Polar residues" evidence="1">
    <location>
        <begin position="942"/>
        <end position="959"/>
    </location>
</feature>
<dbReference type="CDD" id="cd00063">
    <property type="entry name" value="FN3"/>
    <property type="match status" value="1"/>
</dbReference>
<feature type="region of interest" description="Disordered" evidence="1">
    <location>
        <begin position="261"/>
        <end position="280"/>
    </location>
</feature>
<feature type="compositionally biased region" description="Basic and acidic residues" evidence="1">
    <location>
        <begin position="405"/>
        <end position="417"/>
    </location>
</feature>
<feature type="compositionally biased region" description="Polar residues" evidence="1">
    <location>
        <begin position="1198"/>
        <end position="1207"/>
    </location>
</feature>
<feature type="compositionally biased region" description="Low complexity" evidence="1">
    <location>
        <begin position="906"/>
        <end position="915"/>
    </location>
</feature>
<feature type="compositionally biased region" description="Low complexity" evidence="1">
    <location>
        <begin position="1019"/>
        <end position="1029"/>
    </location>
</feature>
<reference evidence="3 4" key="1">
    <citation type="journal article" date="2014" name="BMC Genomics">
        <title>Genome sequencing of four Aureobasidium pullulans varieties: biotechnological potential, stress tolerance, and description of new species.</title>
        <authorList>
            <person name="Gostin Ar C."/>
            <person name="Ohm R.A."/>
            <person name="Kogej T."/>
            <person name="Sonjak S."/>
            <person name="Turk M."/>
            <person name="Zajc J."/>
            <person name="Zalar P."/>
            <person name="Grube M."/>
            <person name="Sun H."/>
            <person name="Han J."/>
            <person name="Sharma A."/>
            <person name="Chiniquy J."/>
            <person name="Ngan C.Y."/>
            <person name="Lipzen A."/>
            <person name="Barry K."/>
            <person name="Grigoriev I.V."/>
            <person name="Gunde-Cimerman N."/>
        </authorList>
    </citation>
    <scope>NUCLEOTIDE SEQUENCE [LARGE SCALE GENOMIC DNA]</scope>
    <source>
        <strain evidence="3 4">EXF-2481</strain>
    </source>
</reference>
<dbReference type="Pfam" id="PF00041">
    <property type="entry name" value="fn3"/>
    <property type="match status" value="1"/>
</dbReference>
<dbReference type="InterPro" id="IPR036116">
    <property type="entry name" value="FN3_sf"/>
</dbReference>
<evidence type="ECO:0000313" key="3">
    <source>
        <dbReference type="EMBL" id="KEQ95578.1"/>
    </source>
</evidence>
<evidence type="ECO:0000256" key="1">
    <source>
        <dbReference type="SAM" id="MobiDB-lite"/>
    </source>
</evidence>
<dbReference type="RefSeq" id="XP_013344042.1">
    <property type="nucleotide sequence ID" value="XM_013488588.1"/>
</dbReference>
<dbReference type="InParanoid" id="A0A074YCQ9"/>
<dbReference type="AlphaFoldDB" id="A0A074YCQ9"/>
<keyword evidence="4" id="KW-1185">Reference proteome</keyword>
<feature type="region of interest" description="Disordered" evidence="1">
    <location>
        <begin position="285"/>
        <end position="319"/>
    </location>
</feature>
<feature type="compositionally biased region" description="Polar residues" evidence="1">
    <location>
        <begin position="696"/>
        <end position="705"/>
    </location>
</feature>
<dbReference type="OMA" id="LQHENEN"/>
<feature type="region of interest" description="Disordered" evidence="1">
    <location>
        <begin position="569"/>
        <end position="605"/>
    </location>
</feature>
<feature type="compositionally biased region" description="Low complexity" evidence="1">
    <location>
        <begin position="581"/>
        <end position="605"/>
    </location>
</feature>
<protein>
    <recommendedName>
        <fullName evidence="2">Fibronectin type-III domain-containing protein</fullName>
    </recommendedName>
</protein>
<organism evidence="3 4">
    <name type="scientific">Aureobasidium subglaciale (strain EXF-2481)</name>
    <name type="common">Aureobasidium pullulans var. subglaciale</name>
    <dbReference type="NCBI Taxonomy" id="1043005"/>
    <lineage>
        <taxon>Eukaryota</taxon>
        <taxon>Fungi</taxon>
        <taxon>Dikarya</taxon>
        <taxon>Ascomycota</taxon>
        <taxon>Pezizomycotina</taxon>
        <taxon>Dothideomycetes</taxon>
        <taxon>Dothideomycetidae</taxon>
        <taxon>Dothideales</taxon>
        <taxon>Saccotheciaceae</taxon>
        <taxon>Aureobasidium</taxon>
    </lineage>
</organism>
<dbReference type="Gene3D" id="2.60.40.10">
    <property type="entry name" value="Immunoglobulins"/>
    <property type="match status" value="1"/>
</dbReference>
<proteinExistence type="predicted"/>
<accession>A0A074YCQ9</accession>
<dbReference type="PROSITE" id="PS50853">
    <property type="entry name" value="FN3"/>
    <property type="match status" value="1"/>
</dbReference>
<feature type="compositionally biased region" description="Low complexity" evidence="1">
    <location>
        <begin position="740"/>
        <end position="751"/>
    </location>
</feature>
<feature type="region of interest" description="Disordered" evidence="1">
    <location>
        <begin position="881"/>
        <end position="915"/>
    </location>
</feature>
<feature type="compositionally biased region" description="Low complexity" evidence="1">
    <location>
        <begin position="386"/>
        <end position="404"/>
    </location>
</feature>
<evidence type="ECO:0000313" key="4">
    <source>
        <dbReference type="Proteomes" id="UP000030641"/>
    </source>
</evidence>
<sequence length="1215" mass="132262">MPAKHMAGAANPRRSALASISPLIHVAPVSVHADTDIYTTLLFASSLAYRIYTDAGGLLLTRPSGLRLDQAFRAAGDTAAFASLPHPSSLKAMRLLMLLDNAYLLFSTTFNRLCVGAALVWLTYRAWLVIHKPLEELVGLLGCEIPQHPHVDLAGIKADGFVLHWKAVDDRKSMHRYEIQLNGSIVGQISHANTSFAISNLRPNQLYIVRVITVNAVEFRAASSPIRLCTKSADSQDFFDPSWSTESASSGPVIRPLHVFQPDTPAIPATPPPLVRETSNGPLQAKKSLFGRRPSPLPGLDTQLSSFDEANDEDGSGDNQQALTEKLDEIGRETAEVDRQIQEEEQEAIAAKASLVKERDELRGELKEKDDTSRDLRKQVNALERNNQAAQNKKNAQEKALQQKQSERQKLKDDAARWQKEMAQITEDMGSIEEQKQTLLQDTEREKVELLEKHAQELQTLRSMEDENKEVGAQIKKLEREMTDSPSGSEPNEHNDALAAIEAEEDRQWAERLRRLEEQYVIAHQNMDAARRYFETAISQLSLVKQRQSEITHMASAIPPIFDQPISRASSLRQRRPPSGPSANNSNGSPFAPSTAPAFSSALATSGPTTIPPGFTTSASSFFNFNNGMTLDRPLDDFSPAEIDKLTGGAPMSPSAGAELLPAGLLSNADEDFLPPAVLPGLGAGLGASRPFDQLQGPTSPGSVGSNSPSLLASPRASANNLIFHSPETGMDSDRRSIRSNRSARAASGSAPHTGASRFGQILGLDKLNRQRGKTLSEEGPALGSLSKSQSQSLPRNDEADELAGSGRRRNSSHSGNFFGLNLGRTTGHTKSMGAESLPTQKHIAVRRRPFNMFGAKTDGWAAILGQDRAAALNERSNVLSNLGKDDGRSSPRPISVHSNELPRPSQDSSSWGLWSSNEPYNQRSSPLSSDWMAAPAVPHNMWNSSSRQTSRRPSIQHGQSGGSLSYDMLDDMDNNSSYAFSPPQSTASLAPIGTKPAHMLKRNIPDPKLNPAAKDFRSLFSRPSSISSDAEDEEDDRINLIRATPITSPFKAPHQPLPLDLDPPSSPEIGRESRDAQSINTASSILSDSRDSLDRSISYTASDSAPSTSITSNKGSSLMSKLTRKHSSGKFQFPTFTRSTTERSKRESQLLDVEDEESMSKSMESEKGKGSVRSWSSMFGVGKKKDKVPQTPKEETPSLSGASLASTEHGEDDH</sequence>
<feature type="region of interest" description="Disordered" evidence="1">
    <location>
        <begin position="689"/>
        <end position="762"/>
    </location>
</feature>
<dbReference type="PANTHER" id="PTHR45615">
    <property type="entry name" value="MYOSIN HEAVY CHAIN, NON-MUSCLE"/>
    <property type="match status" value="1"/>
</dbReference>
<dbReference type="Proteomes" id="UP000030641">
    <property type="component" value="Unassembled WGS sequence"/>
</dbReference>
<dbReference type="PANTHER" id="PTHR45615:SF80">
    <property type="entry name" value="GRIP DOMAIN-CONTAINING PROTEIN"/>
    <property type="match status" value="1"/>
</dbReference>
<dbReference type="GeneID" id="25367959"/>
<feature type="compositionally biased region" description="Low complexity" evidence="1">
    <location>
        <begin position="706"/>
        <end position="722"/>
    </location>
</feature>